<accession>A0A4V1IYW1</accession>
<dbReference type="AlphaFoldDB" id="A0A4V1IYW1"/>
<evidence type="ECO:0000313" key="1">
    <source>
        <dbReference type="EMBL" id="RKP15939.1"/>
    </source>
</evidence>
<proteinExistence type="predicted"/>
<dbReference type="EMBL" id="ML007302">
    <property type="protein sequence ID" value="RKP15939.1"/>
    <property type="molecule type" value="Genomic_DNA"/>
</dbReference>
<gene>
    <name evidence="1" type="ORF">ROZALSC1DRAFT_25858</name>
</gene>
<evidence type="ECO:0000313" key="2">
    <source>
        <dbReference type="Proteomes" id="UP000281549"/>
    </source>
</evidence>
<name>A0A4V1IYW1_ROZAC</name>
<dbReference type="Proteomes" id="UP000281549">
    <property type="component" value="Unassembled WGS sequence"/>
</dbReference>
<organism evidence="1 2">
    <name type="scientific">Rozella allomycis (strain CSF55)</name>
    <dbReference type="NCBI Taxonomy" id="988480"/>
    <lineage>
        <taxon>Eukaryota</taxon>
        <taxon>Fungi</taxon>
        <taxon>Fungi incertae sedis</taxon>
        <taxon>Cryptomycota</taxon>
        <taxon>Cryptomycota incertae sedis</taxon>
        <taxon>Rozella</taxon>
    </lineage>
</organism>
<sequence length="117" mass="12757">MLEHGTNSIILDPLSIIVTKHLFSSSFSFLSPFASSTSPSFENLKGPKTVQGWIASKEPFSGFQGLAGNTMVNLFCNIDFHLRPISNMQDDTCQDVEENYASKLGLVSVGKKGKLDV</sequence>
<protein>
    <submittedName>
        <fullName evidence="1">Uncharacterized protein</fullName>
    </submittedName>
</protein>
<reference evidence="2" key="1">
    <citation type="journal article" date="2018" name="Nat. Microbiol.">
        <title>Leveraging single-cell genomics to expand the fungal tree of life.</title>
        <authorList>
            <person name="Ahrendt S.R."/>
            <person name="Quandt C.A."/>
            <person name="Ciobanu D."/>
            <person name="Clum A."/>
            <person name="Salamov A."/>
            <person name="Andreopoulos B."/>
            <person name="Cheng J.F."/>
            <person name="Woyke T."/>
            <person name="Pelin A."/>
            <person name="Henrissat B."/>
            <person name="Reynolds N.K."/>
            <person name="Benny G.L."/>
            <person name="Smith M.E."/>
            <person name="James T.Y."/>
            <person name="Grigoriev I.V."/>
        </authorList>
    </citation>
    <scope>NUCLEOTIDE SEQUENCE [LARGE SCALE GENOMIC DNA]</scope>
    <source>
        <strain evidence="2">CSF55</strain>
    </source>
</reference>